<comment type="subcellular location">
    <subcellularLocation>
        <location evidence="2">Nucleus</location>
    </subcellularLocation>
</comment>
<evidence type="ECO:0000256" key="1">
    <source>
        <dbReference type="ARBA" id="ARBA00001968"/>
    </source>
</evidence>
<evidence type="ECO:0000313" key="11">
    <source>
        <dbReference type="Proteomes" id="UP000636479"/>
    </source>
</evidence>
<dbReference type="RefSeq" id="XP_037221023.1">
    <property type="nucleotide sequence ID" value="XM_037363102.1"/>
</dbReference>
<keyword evidence="11" id="KW-1185">Reference proteome</keyword>
<dbReference type="GO" id="GO:0005634">
    <property type="term" value="C:nucleus"/>
    <property type="evidence" value="ECO:0007669"/>
    <property type="project" value="UniProtKB-SubCell"/>
</dbReference>
<dbReference type="GO" id="GO:0046872">
    <property type="term" value="F:metal ion binding"/>
    <property type="evidence" value="ECO:0007669"/>
    <property type="project" value="UniProtKB-KW"/>
</dbReference>
<reference evidence="10" key="1">
    <citation type="submission" date="2020-05" db="EMBL/GenBank/DDBJ databases">
        <title>Mycena genomes resolve the evolution of fungal bioluminescence.</title>
        <authorList>
            <person name="Tsai I.J."/>
        </authorList>
    </citation>
    <scope>NUCLEOTIDE SEQUENCE</scope>
    <source>
        <strain evidence="10">171206Taipei</strain>
    </source>
</reference>
<name>A0A8H6W5Z0_9AGAR</name>
<dbReference type="GeneID" id="59345618"/>
<comment type="caution">
    <text evidence="10">The sequence shown here is derived from an EMBL/GenBank/DDBJ whole genome shotgun (WGS) entry which is preliminary data.</text>
</comment>
<dbReference type="AlphaFoldDB" id="A0A8H6W5Z0"/>
<evidence type="ECO:0000256" key="3">
    <source>
        <dbReference type="ARBA" id="ARBA00006958"/>
    </source>
</evidence>
<dbReference type="EMBL" id="JACAZF010000005">
    <property type="protein sequence ID" value="KAF7304051.1"/>
    <property type="molecule type" value="Genomic_DNA"/>
</dbReference>
<keyword evidence="7" id="KW-0539">Nucleus</keyword>
<feature type="domain" description="DDE Tnp4" evidence="9">
    <location>
        <begin position="300"/>
        <end position="457"/>
    </location>
</feature>
<evidence type="ECO:0000256" key="6">
    <source>
        <dbReference type="ARBA" id="ARBA00022801"/>
    </source>
</evidence>
<evidence type="ECO:0000256" key="5">
    <source>
        <dbReference type="ARBA" id="ARBA00022723"/>
    </source>
</evidence>
<dbReference type="InterPro" id="IPR027806">
    <property type="entry name" value="HARBI1_dom"/>
</dbReference>
<feature type="region of interest" description="Disordered" evidence="8">
    <location>
        <begin position="79"/>
        <end position="110"/>
    </location>
</feature>
<keyword evidence="6" id="KW-0378">Hydrolase</keyword>
<evidence type="ECO:0000259" key="9">
    <source>
        <dbReference type="Pfam" id="PF13359"/>
    </source>
</evidence>
<comment type="cofactor">
    <cofactor evidence="1">
        <name>a divalent metal cation</name>
        <dbReference type="ChEBI" id="CHEBI:60240"/>
    </cofactor>
</comment>
<dbReference type="PANTHER" id="PTHR22930">
    <property type="match status" value="1"/>
</dbReference>
<dbReference type="PANTHER" id="PTHR22930:SF85">
    <property type="entry name" value="GH03217P-RELATED"/>
    <property type="match status" value="1"/>
</dbReference>
<sequence>MARIDSRHGRATHLRKSATSWALHRYHLRARRLRRLRSLGLTAAQLQRLNRLSFGLPTHPRQSIMFDMDSEFEDFENDATISSDSDTDSSLSADSSQSSSGTSSTASVDSFDLRDDDLPIPRGYRRTPISSSRVLNWVERQIQDMYAQRYSVPRIPLIRPESRLKTCLKSWKHNDKLAFRGELRIWPTTFDKLLRKIEGHSVFTNNSNNGQTPVEIQLAVALYQFGHNGNGVSLQAVSWWSGLGKGTVPRCTRRVITAILGSGMLAEYVRMPTAVEKEEAKIWVEKTSGCREWRDGWCMVDGTLIPLATRPNWYGPSYFDRKMNYSMNLQVVNLPNLQIIDIGYGYVGSTHDATAWTGTRVYQELTTLLLSGEFIWGDAAYPISRWLTAPFKSPEREDPDNTIFNNHVSYVRVRSEHCIGFLKGRLQSLKGLRLTINNRHDHKYATQWIMACVVVHNFALLHEARLRAKRPLNPEYTAPENDPFIPADIRHRRNQLDDGHDLQQEKRSEMN</sequence>
<organism evidence="10 11">
    <name type="scientific">Mycena indigotica</name>
    <dbReference type="NCBI Taxonomy" id="2126181"/>
    <lineage>
        <taxon>Eukaryota</taxon>
        <taxon>Fungi</taxon>
        <taxon>Dikarya</taxon>
        <taxon>Basidiomycota</taxon>
        <taxon>Agaricomycotina</taxon>
        <taxon>Agaricomycetes</taxon>
        <taxon>Agaricomycetidae</taxon>
        <taxon>Agaricales</taxon>
        <taxon>Marasmiineae</taxon>
        <taxon>Mycenaceae</taxon>
        <taxon>Mycena</taxon>
    </lineage>
</organism>
<evidence type="ECO:0000313" key="10">
    <source>
        <dbReference type="EMBL" id="KAF7304051.1"/>
    </source>
</evidence>
<evidence type="ECO:0000256" key="4">
    <source>
        <dbReference type="ARBA" id="ARBA00022722"/>
    </source>
</evidence>
<dbReference type="OrthoDB" id="2408877at2759"/>
<dbReference type="Proteomes" id="UP000636479">
    <property type="component" value="Unassembled WGS sequence"/>
</dbReference>
<dbReference type="GO" id="GO:0004518">
    <property type="term" value="F:nuclease activity"/>
    <property type="evidence" value="ECO:0007669"/>
    <property type="project" value="UniProtKB-KW"/>
</dbReference>
<dbReference type="GO" id="GO:0016787">
    <property type="term" value="F:hydrolase activity"/>
    <property type="evidence" value="ECO:0007669"/>
    <property type="project" value="UniProtKB-KW"/>
</dbReference>
<keyword evidence="5" id="KW-0479">Metal-binding</keyword>
<dbReference type="InterPro" id="IPR045249">
    <property type="entry name" value="HARBI1-like"/>
</dbReference>
<proteinExistence type="inferred from homology"/>
<evidence type="ECO:0000256" key="8">
    <source>
        <dbReference type="SAM" id="MobiDB-lite"/>
    </source>
</evidence>
<evidence type="ECO:0000256" key="7">
    <source>
        <dbReference type="ARBA" id="ARBA00023242"/>
    </source>
</evidence>
<gene>
    <name evidence="10" type="ORF">MIND_00636400</name>
</gene>
<evidence type="ECO:0000256" key="2">
    <source>
        <dbReference type="ARBA" id="ARBA00004123"/>
    </source>
</evidence>
<comment type="similarity">
    <text evidence="3">Belongs to the HARBI1 family.</text>
</comment>
<accession>A0A8H6W5Z0</accession>
<dbReference type="Pfam" id="PF13359">
    <property type="entry name" value="DDE_Tnp_4"/>
    <property type="match status" value="1"/>
</dbReference>
<protein>
    <submittedName>
        <fullName evidence="10">DDE Tnp4 domain-containing protein</fullName>
    </submittedName>
</protein>
<keyword evidence="4" id="KW-0540">Nuclease</keyword>